<dbReference type="SUPFAM" id="SSF51905">
    <property type="entry name" value="FAD/NAD(P)-binding domain"/>
    <property type="match status" value="1"/>
</dbReference>
<evidence type="ECO:0000256" key="3">
    <source>
        <dbReference type="ARBA" id="ARBA00008562"/>
    </source>
</evidence>
<dbReference type="RefSeq" id="WP_110607715.1">
    <property type="nucleotide sequence ID" value="NZ_PDOD01000001.1"/>
</dbReference>
<evidence type="ECO:0000256" key="4">
    <source>
        <dbReference type="ARBA" id="ARBA00012173"/>
    </source>
</evidence>
<dbReference type="UniPathway" id="UPA00253">
    <property type="reaction ID" value="UER00326"/>
</dbReference>
<evidence type="ECO:0000256" key="6">
    <source>
        <dbReference type="ARBA" id="ARBA00022630"/>
    </source>
</evidence>
<protein>
    <recommendedName>
        <fullName evidence="5 11">L-aspartate oxidase</fullName>
        <ecNumber evidence="4 11">1.4.3.16</ecNumber>
    </recommendedName>
</protein>
<dbReference type="Pfam" id="PF02910">
    <property type="entry name" value="Succ_DH_flav_C"/>
    <property type="match status" value="1"/>
</dbReference>
<dbReference type="InterPro" id="IPR003953">
    <property type="entry name" value="FAD-dep_OxRdtase_2_FAD-bd"/>
</dbReference>
<gene>
    <name evidence="15" type="ORF">CR194_00625</name>
</gene>
<reference evidence="15 16" key="1">
    <citation type="submission" date="2017-10" db="EMBL/GenBank/DDBJ databases">
        <title>Bacillus sp. nov., a halophilic bacterium isolated from a Keqin Lake.</title>
        <authorList>
            <person name="Wang H."/>
        </authorList>
    </citation>
    <scope>NUCLEOTIDE SEQUENCE [LARGE SCALE GENOMIC DNA]</scope>
    <source>
        <strain evidence="15 16">KQ-12</strain>
    </source>
</reference>
<dbReference type="PANTHER" id="PTHR42716">
    <property type="entry name" value="L-ASPARTATE OXIDASE"/>
    <property type="match status" value="1"/>
</dbReference>
<dbReference type="NCBIfam" id="NF005978">
    <property type="entry name" value="PRK08071.1"/>
    <property type="match status" value="1"/>
</dbReference>
<dbReference type="InterPro" id="IPR005288">
    <property type="entry name" value="NadB"/>
</dbReference>
<dbReference type="InterPro" id="IPR037099">
    <property type="entry name" value="Fum_R/Succ_DH_flav-like_C_sf"/>
</dbReference>
<feature type="domain" description="Fumarate reductase/succinate dehydrogenase flavoprotein-like C-terminal" evidence="14">
    <location>
        <begin position="414"/>
        <end position="505"/>
    </location>
</feature>
<evidence type="ECO:0000256" key="1">
    <source>
        <dbReference type="ARBA" id="ARBA00001974"/>
    </source>
</evidence>
<organism evidence="15 16">
    <name type="scientific">Salipaludibacillus keqinensis</name>
    <dbReference type="NCBI Taxonomy" id="2045207"/>
    <lineage>
        <taxon>Bacteria</taxon>
        <taxon>Bacillati</taxon>
        <taxon>Bacillota</taxon>
        <taxon>Bacilli</taxon>
        <taxon>Bacillales</taxon>
        <taxon>Bacillaceae</taxon>
    </lineage>
</organism>
<comment type="subcellular location">
    <subcellularLocation>
        <location evidence="12">Cytoplasm</location>
    </subcellularLocation>
</comment>
<evidence type="ECO:0000256" key="10">
    <source>
        <dbReference type="ARBA" id="ARBA00048305"/>
    </source>
</evidence>
<dbReference type="Proteomes" id="UP000248214">
    <property type="component" value="Unassembled WGS sequence"/>
</dbReference>
<evidence type="ECO:0000259" key="14">
    <source>
        <dbReference type="Pfam" id="PF02910"/>
    </source>
</evidence>
<keyword evidence="7 12" id="KW-0662">Pyridine nucleotide biosynthesis</keyword>
<dbReference type="NCBIfam" id="TIGR00551">
    <property type="entry name" value="nadB"/>
    <property type="match status" value="1"/>
</dbReference>
<keyword evidence="9 12" id="KW-0560">Oxidoreductase</keyword>
<dbReference type="Gene3D" id="3.50.50.60">
    <property type="entry name" value="FAD/NAD(P)-binding domain"/>
    <property type="match status" value="1"/>
</dbReference>
<dbReference type="PANTHER" id="PTHR42716:SF2">
    <property type="entry name" value="L-ASPARTATE OXIDASE, CHLOROPLASTIC"/>
    <property type="match status" value="1"/>
</dbReference>
<dbReference type="FunFam" id="3.90.700.10:FF:000002">
    <property type="entry name" value="L-aspartate oxidase"/>
    <property type="match status" value="1"/>
</dbReference>
<dbReference type="OrthoDB" id="9806724at2"/>
<dbReference type="Gene3D" id="3.90.700.10">
    <property type="entry name" value="Succinate dehydrogenase/fumarate reductase flavoprotein, catalytic domain"/>
    <property type="match status" value="1"/>
</dbReference>
<evidence type="ECO:0000259" key="13">
    <source>
        <dbReference type="Pfam" id="PF00890"/>
    </source>
</evidence>
<evidence type="ECO:0000256" key="8">
    <source>
        <dbReference type="ARBA" id="ARBA00022827"/>
    </source>
</evidence>
<dbReference type="InterPro" id="IPR015939">
    <property type="entry name" value="Fum_Rdtase/Succ_DH_flav-like_C"/>
</dbReference>
<evidence type="ECO:0000256" key="2">
    <source>
        <dbReference type="ARBA" id="ARBA00004950"/>
    </source>
</evidence>
<accession>A0A323THT5</accession>
<feature type="domain" description="FAD-dependent oxidoreductase 2 FAD-binding" evidence="13">
    <location>
        <begin position="5"/>
        <end position="370"/>
    </location>
</feature>
<dbReference type="AlphaFoldDB" id="A0A323THT5"/>
<dbReference type="GO" id="GO:0005737">
    <property type="term" value="C:cytoplasm"/>
    <property type="evidence" value="ECO:0007669"/>
    <property type="project" value="UniProtKB-SubCell"/>
</dbReference>
<evidence type="ECO:0000256" key="11">
    <source>
        <dbReference type="NCBIfam" id="TIGR00551"/>
    </source>
</evidence>
<evidence type="ECO:0000313" key="15">
    <source>
        <dbReference type="EMBL" id="PYZ94080.1"/>
    </source>
</evidence>
<name>A0A323THT5_9BACI</name>
<keyword evidence="16" id="KW-1185">Reference proteome</keyword>
<comment type="function">
    <text evidence="12">Catalyzes the oxidation of L-aspartate to iminoaspartate.</text>
</comment>
<dbReference type="GO" id="GO:0033765">
    <property type="term" value="F:steroid dehydrogenase activity, acting on the CH-CH group of donors"/>
    <property type="evidence" value="ECO:0007669"/>
    <property type="project" value="UniProtKB-ARBA"/>
</dbReference>
<comment type="caution">
    <text evidence="15">The sequence shown here is derived from an EMBL/GenBank/DDBJ whole genome shotgun (WGS) entry which is preliminary data.</text>
</comment>
<dbReference type="InterPro" id="IPR027477">
    <property type="entry name" value="Succ_DH/fumarate_Rdtase_cat_sf"/>
</dbReference>
<keyword evidence="6 12" id="KW-0285">Flavoprotein</keyword>
<dbReference type="GO" id="GO:0008734">
    <property type="term" value="F:L-aspartate oxidase activity"/>
    <property type="evidence" value="ECO:0007669"/>
    <property type="project" value="UniProtKB-UniRule"/>
</dbReference>
<dbReference type="Pfam" id="PF00890">
    <property type="entry name" value="FAD_binding_2"/>
    <property type="match status" value="1"/>
</dbReference>
<dbReference type="Gene3D" id="1.20.58.100">
    <property type="entry name" value="Fumarate reductase/succinate dehydrogenase flavoprotein-like, C-terminal domain"/>
    <property type="match status" value="1"/>
</dbReference>
<dbReference type="InterPro" id="IPR036188">
    <property type="entry name" value="FAD/NAD-bd_sf"/>
</dbReference>
<evidence type="ECO:0000256" key="7">
    <source>
        <dbReference type="ARBA" id="ARBA00022642"/>
    </source>
</evidence>
<comment type="catalytic activity">
    <reaction evidence="10">
        <text>L-aspartate + O2 = iminosuccinate + H2O2</text>
        <dbReference type="Rhea" id="RHEA:25876"/>
        <dbReference type="ChEBI" id="CHEBI:15379"/>
        <dbReference type="ChEBI" id="CHEBI:16240"/>
        <dbReference type="ChEBI" id="CHEBI:29991"/>
        <dbReference type="ChEBI" id="CHEBI:77875"/>
        <dbReference type="EC" id="1.4.3.16"/>
    </reaction>
    <physiologicalReaction direction="left-to-right" evidence="10">
        <dbReference type="Rhea" id="RHEA:25877"/>
    </physiologicalReaction>
</comment>
<comment type="cofactor">
    <cofactor evidence="1 12">
        <name>FAD</name>
        <dbReference type="ChEBI" id="CHEBI:57692"/>
    </cofactor>
</comment>
<evidence type="ECO:0000256" key="9">
    <source>
        <dbReference type="ARBA" id="ARBA00023002"/>
    </source>
</evidence>
<comment type="similarity">
    <text evidence="3 12">Belongs to the FAD-dependent oxidoreductase 2 family. NadB subfamily.</text>
</comment>
<evidence type="ECO:0000256" key="12">
    <source>
        <dbReference type="RuleBase" id="RU362049"/>
    </source>
</evidence>
<dbReference type="SUPFAM" id="SSF56425">
    <property type="entry name" value="Succinate dehydrogenase/fumarate reductase flavoprotein, catalytic domain"/>
    <property type="match status" value="1"/>
</dbReference>
<dbReference type="GO" id="GO:0034628">
    <property type="term" value="P:'de novo' NAD+ biosynthetic process from L-aspartate"/>
    <property type="evidence" value="ECO:0007669"/>
    <property type="project" value="TreeGrafter"/>
</dbReference>
<evidence type="ECO:0000313" key="16">
    <source>
        <dbReference type="Proteomes" id="UP000248214"/>
    </source>
</evidence>
<proteinExistence type="inferred from homology"/>
<dbReference type="SUPFAM" id="SSF46977">
    <property type="entry name" value="Succinate dehydrogenase/fumarate reductase flavoprotein C-terminal domain"/>
    <property type="match status" value="1"/>
</dbReference>
<dbReference type="PRINTS" id="PR00368">
    <property type="entry name" value="FADPNR"/>
</dbReference>
<dbReference type="EC" id="1.4.3.16" evidence="4 11"/>
<dbReference type="EMBL" id="PDOD01000001">
    <property type="protein sequence ID" value="PYZ94080.1"/>
    <property type="molecule type" value="Genomic_DNA"/>
</dbReference>
<sequence length="508" mass="55951">MHTTDVLIIGGGLAALMTALKLVEDKKVTIITKGVKESGNSWKAQGGIAAALNRNDSSDLHEMDTLQAGCYINNRKIVHILVQEGPERLHHWMRKGLSFDRDQTGKMIFGQEGAHTKRRIIHAGGDQTGKKTMEFFMNALNNRVELIENLTAVDLITDHNSCIGASFMNDKGEITTIYAQQTVLATGGIGGLFLETSNECDLVGDGIAMAYRAGANVRHLEYIQFHPTLIFSQGRTVGLASEALRGEGAVIVNQEGLPVMKGIHPLGDLAPRDIVARTLYKRIQEGERLYLDITPVDLFSRRFPQITALCKQGGIDWKNGRIPICPGAHFHMGGIETNEHGQTKVPGLFAVGEAACNGVHGANRLASNSLLEAIVFGERAGESILRNELHPNNFRSLKRLHSSYAHPMQLPLKEEIRQRVSDALGVVRNEQKLTGFITWLNKYGVCKWIDQTRSARNREDIETENMMITAYLTAQSALSNKQSCGAHYIEEVKGTNNDEQTFAETTVG</sequence>
<evidence type="ECO:0000256" key="5">
    <source>
        <dbReference type="ARBA" id="ARBA00021901"/>
    </source>
</evidence>
<keyword evidence="8 12" id="KW-0274">FAD</keyword>
<comment type="pathway">
    <text evidence="2 12">Cofactor biosynthesis; NAD(+) biosynthesis; iminoaspartate from L-aspartate (oxidase route): step 1/1.</text>
</comment>